<feature type="compositionally biased region" description="Basic and acidic residues" evidence="1">
    <location>
        <begin position="13"/>
        <end position="24"/>
    </location>
</feature>
<protein>
    <submittedName>
        <fullName evidence="2">Uncharacterized protein</fullName>
    </submittedName>
</protein>
<sequence>MSMPMTQSANRHGPIESEPSDRSLRSSTSSQPQTSPSSGLDDHEHRLLSDTPISPIEQPASLFFNNNNNKSVDFNSWINPPPPFISSKDRIPHQSSRRRTSRTTTRFFKNCCVST</sequence>
<proteinExistence type="predicted"/>
<feature type="region of interest" description="Disordered" evidence="1">
    <location>
        <begin position="1"/>
        <end position="65"/>
    </location>
</feature>
<feature type="compositionally biased region" description="Low complexity" evidence="1">
    <location>
        <begin position="25"/>
        <end position="38"/>
    </location>
</feature>
<reference evidence="2" key="2">
    <citation type="submission" date="2022-06" db="UniProtKB">
        <authorList>
            <consortium name="EnsemblMetazoa"/>
        </authorList>
    </citation>
    <scope>IDENTIFICATION</scope>
    <source>
        <strain evidence="2">DF5081</strain>
    </source>
</reference>
<dbReference type="EnsemblMetazoa" id="CJA35375.1">
    <property type="protein sequence ID" value="CJA35375.1"/>
    <property type="gene ID" value="WBGene00211222"/>
</dbReference>
<evidence type="ECO:0000313" key="3">
    <source>
        <dbReference type="Proteomes" id="UP000005237"/>
    </source>
</evidence>
<evidence type="ECO:0000313" key="2">
    <source>
        <dbReference type="EnsemblMetazoa" id="CJA35375.1"/>
    </source>
</evidence>
<dbReference type="AlphaFoldDB" id="A0A8R1EEY3"/>
<keyword evidence="3" id="KW-1185">Reference proteome</keyword>
<dbReference type="Proteomes" id="UP000005237">
    <property type="component" value="Unassembled WGS sequence"/>
</dbReference>
<organism evidence="2 3">
    <name type="scientific">Caenorhabditis japonica</name>
    <dbReference type="NCBI Taxonomy" id="281687"/>
    <lineage>
        <taxon>Eukaryota</taxon>
        <taxon>Metazoa</taxon>
        <taxon>Ecdysozoa</taxon>
        <taxon>Nematoda</taxon>
        <taxon>Chromadorea</taxon>
        <taxon>Rhabditida</taxon>
        <taxon>Rhabditina</taxon>
        <taxon>Rhabditomorpha</taxon>
        <taxon>Rhabditoidea</taxon>
        <taxon>Rhabditidae</taxon>
        <taxon>Peloderinae</taxon>
        <taxon>Caenorhabditis</taxon>
    </lineage>
</organism>
<feature type="region of interest" description="Disordered" evidence="1">
    <location>
        <begin position="83"/>
        <end position="103"/>
    </location>
</feature>
<reference evidence="3" key="1">
    <citation type="submission" date="2010-08" db="EMBL/GenBank/DDBJ databases">
        <authorList>
            <consortium name="Caenorhabditis japonica Sequencing Consortium"/>
            <person name="Wilson R.K."/>
        </authorList>
    </citation>
    <scope>NUCLEOTIDE SEQUENCE [LARGE SCALE GENOMIC DNA]</scope>
    <source>
        <strain evidence="3">DF5081</strain>
    </source>
</reference>
<accession>A0A8R1EEY3</accession>
<feature type="compositionally biased region" description="Polar residues" evidence="1">
    <location>
        <begin position="1"/>
        <end position="10"/>
    </location>
</feature>
<evidence type="ECO:0000256" key="1">
    <source>
        <dbReference type="SAM" id="MobiDB-lite"/>
    </source>
</evidence>
<name>A0A8R1EEY3_CAEJA</name>